<name>A0A172YAJ2_9GAMM</name>
<protein>
    <recommendedName>
        <fullName evidence="1">Phosphatidate phosphatase APP1 catalytic domain-containing protein</fullName>
    </recommendedName>
</protein>
<proteinExistence type="predicted"/>
<dbReference type="PANTHER" id="PTHR28208:SF3">
    <property type="entry name" value="PHOSPHATIDATE PHOSPHATASE APP1"/>
    <property type="match status" value="1"/>
</dbReference>
<evidence type="ECO:0000313" key="2">
    <source>
        <dbReference type="EMBL" id="ANF56240.1"/>
    </source>
</evidence>
<dbReference type="RefSeq" id="WP_064121229.1">
    <property type="nucleotide sequence ID" value="NZ_CP015243.1"/>
</dbReference>
<dbReference type="PANTHER" id="PTHR28208">
    <property type="entry name" value="PHOSPHATIDATE PHOSPHATASE APP1"/>
    <property type="match status" value="1"/>
</dbReference>
<sequence>MRHHGKNPLRALRKWLSVYARPMKSDRGRGGLVIHPYRGYGSHSEVFLMGRVFRQSGVGESIEQGGVLRDLIDVFRRLMRRGMSEVNVAVRLGDSHTIVPTDADGYFEAHMAIDGPLELSRVWHEAELRVLVDSEETVKATTEIYIPPLGVDFAVISDIDDTVMYTGVANKAKMLYRLFLEKADRRAAFPGVAAFYQALYLGDGERERPLLYVSRGPWSIYEMLEEFFRLHRIPVGPVLFLREWGMSLHRPFPRRAKDHKRLMIRRMLSLYGELPFILIGDSGQQDPEVYAKIVREFPTRIKTIYIRAVNEDSERDAAIQKLAQEVSDAGSTLVLAADTATMARHALSQGYISKEALATVLKEEKQERRIKI</sequence>
<dbReference type="InterPro" id="IPR052935">
    <property type="entry name" value="Mg2+_PAP"/>
</dbReference>
<feature type="domain" description="Phosphatidate phosphatase APP1 catalytic" evidence="1">
    <location>
        <begin position="153"/>
        <end position="307"/>
    </location>
</feature>
<dbReference type="Proteomes" id="UP000077875">
    <property type="component" value="Chromosome"/>
</dbReference>
<dbReference type="InterPro" id="IPR019236">
    <property type="entry name" value="APP1_cat"/>
</dbReference>
<keyword evidence="3" id="KW-1185">Reference proteome</keyword>
<reference evidence="2 3" key="1">
    <citation type="submission" date="2016-04" db="EMBL/GenBank/DDBJ databases">
        <title>Complete Genome Sequence of Halotalea alkalilenta IHB B 13600.</title>
        <authorList>
            <person name="Swarnkar M.K."/>
            <person name="Sharma A."/>
            <person name="Kaushal K."/>
            <person name="Soni R."/>
            <person name="Rana S."/>
            <person name="Singh A.K."/>
            <person name="Gulati A."/>
        </authorList>
    </citation>
    <scope>NUCLEOTIDE SEQUENCE [LARGE SCALE GENOMIC DNA]</scope>
    <source>
        <strain evidence="2 3">IHB B 13600</strain>
    </source>
</reference>
<dbReference type="Pfam" id="PF09949">
    <property type="entry name" value="APP1_cat"/>
    <property type="match status" value="1"/>
</dbReference>
<dbReference type="KEGG" id="haa:A5892_01145"/>
<dbReference type="EMBL" id="CP015243">
    <property type="protein sequence ID" value="ANF56240.1"/>
    <property type="molecule type" value="Genomic_DNA"/>
</dbReference>
<evidence type="ECO:0000313" key="3">
    <source>
        <dbReference type="Proteomes" id="UP000077875"/>
    </source>
</evidence>
<dbReference type="GO" id="GO:0008195">
    <property type="term" value="F:phosphatidate phosphatase activity"/>
    <property type="evidence" value="ECO:0007669"/>
    <property type="project" value="InterPro"/>
</dbReference>
<gene>
    <name evidence="2" type="ORF">A5892_01145</name>
</gene>
<dbReference type="AlphaFoldDB" id="A0A172YAJ2"/>
<evidence type="ECO:0000259" key="1">
    <source>
        <dbReference type="Pfam" id="PF09949"/>
    </source>
</evidence>
<organism evidence="2 3">
    <name type="scientific">Halotalea alkalilenta</name>
    <dbReference type="NCBI Taxonomy" id="376489"/>
    <lineage>
        <taxon>Bacteria</taxon>
        <taxon>Pseudomonadati</taxon>
        <taxon>Pseudomonadota</taxon>
        <taxon>Gammaproteobacteria</taxon>
        <taxon>Oceanospirillales</taxon>
        <taxon>Halomonadaceae</taxon>
        <taxon>Halotalea</taxon>
    </lineage>
</organism>
<accession>A0A172YAJ2</accession>
<dbReference type="STRING" id="376489.A5892_01145"/>